<evidence type="ECO:0000259" key="3">
    <source>
        <dbReference type="Pfam" id="PF19190"/>
    </source>
</evidence>
<feature type="chain" id="PRO_5046855481" evidence="1">
    <location>
        <begin position="21"/>
        <end position="471"/>
    </location>
</feature>
<dbReference type="Proteomes" id="UP000646484">
    <property type="component" value="Unassembled WGS sequence"/>
</dbReference>
<proteinExistence type="predicted"/>
<organism evidence="4 5">
    <name type="scientific">Butyricimonas hominis</name>
    <dbReference type="NCBI Taxonomy" id="2763032"/>
    <lineage>
        <taxon>Bacteria</taxon>
        <taxon>Pseudomonadati</taxon>
        <taxon>Bacteroidota</taxon>
        <taxon>Bacteroidia</taxon>
        <taxon>Bacteroidales</taxon>
        <taxon>Odoribacteraceae</taxon>
        <taxon>Butyricimonas</taxon>
    </lineage>
</organism>
<dbReference type="Gene3D" id="2.60.40.10">
    <property type="entry name" value="Immunoglobulins"/>
    <property type="match status" value="2"/>
</dbReference>
<feature type="domain" description="BACON" evidence="3">
    <location>
        <begin position="33"/>
        <end position="120"/>
    </location>
</feature>
<dbReference type="InterPro" id="IPR024361">
    <property type="entry name" value="BACON"/>
</dbReference>
<keyword evidence="5" id="KW-1185">Reference proteome</keyword>
<gene>
    <name evidence="4" type="ORF">H8S64_14130</name>
</gene>
<evidence type="ECO:0000259" key="2">
    <source>
        <dbReference type="Pfam" id="PF13004"/>
    </source>
</evidence>
<dbReference type="Pfam" id="PF13004">
    <property type="entry name" value="BACON"/>
    <property type="match status" value="1"/>
</dbReference>
<reference evidence="4 5" key="1">
    <citation type="submission" date="2020-08" db="EMBL/GenBank/DDBJ databases">
        <title>Genome public.</title>
        <authorList>
            <person name="Liu C."/>
            <person name="Sun Q."/>
        </authorList>
    </citation>
    <scope>NUCLEOTIDE SEQUENCE [LARGE SCALE GENOMIC DNA]</scope>
    <source>
        <strain evidence="4 5">NSJ-56</strain>
    </source>
</reference>
<evidence type="ECO:0000313" key="4">
    <source>
        <dbReference type="EMBL" id="MBC5622237.1"/>
    </source>
</evidence>
<accession>A0ABR7D2T6</accession>
<dbReference type="InterPro" id="IPR013783">
    <property type="entry name" value="Ig-like_fold"/>
</dbReference>
<keyword evidence="1" id="KW-0732">Signal</keyword>
<evidence type="ECO:0000256" key="1">
    <source>
        <dbReference type="SAM" id="SignalP"/>
    </source>
</evidence>
<evidence type="ECO:0000313" key="5">
    <source>
        <dbReference type="Proteomes" id="UP000646484"/>
    </source>
</evidence>
<protein>
    <submittedName>
        <fullName evidence="4">BACON domain-containing protein</fullName>
    </submittedName>
</protein>
<dbReference type="Pfam" id="PF19190">
    <property type="entry name" value="BACON_2"/>
    <property type="match status" value="1"/>
</dbReference>
<feature type="domain" description="BACON" evidence="2">
    <location>
        <begin position="235"/>
        <end position="272"/>
    </location>
</feature>
<dbReference type="PROSITE" id="PS51257">
    <property type="entry name" value="PROKAR_LIPOPROTEIN"/>
    <property type="match status" value="1"/>
</dbReference>
<comment type="caution">
    <text evidence="4">The sequence shown here is derived from an EMBL/GenBank/DDBJ whole genome shotgun (WGS) entry which is preliminary data.</text>
</comment>
<dbReference type="RefSeq" id="WP_186976823.1">
    <property type="nucleotide sequence ID" value="NZ_JACOOH010000006.1"/>
</dbReference>
<dbReference type="EMBL" id="JACOOH010000006">
    <property type="protein sequence ID" value="MBC5622237.1"/>
    <property type="molecule type" value="Genomic_DNA"/>
</dbReference>
<feature type="signal peptide" evidence="1">
    <location>
        <begin position="1"/>
        <end position="20"/>
    </location>
</feature>
<name>A0ABR7D2T6_9BACT</name>
<sequence length="471" mass="52408">MKNWFLYLCLAMFSVFFACSDDKEEGEDEKFMLTVDKEKLEFEAGTTEGMMERIRVTTNAEDWTVDVEMEGDKKWFSVTKLDQQWLEVVAEVNNSVEKREGKLLIKSVGNPDKVIPVLQSAAAEATLELSKNVIIFDKAGGSEAITITSNQAAIRLENVEKEDWFSVTLAEDNKSFTVEVKENADGEPNETKFNVVAGIDEENQKVIEVTVKQVDAVVLNASGYRIVLDAPAGATTAESSEDWCTAELKDGKLVVSASGNVGGDARSATVTMGETIVLVEQEGGVFNPGDVFKHNGVAVGIVVSHDEEGLLVIALEEKENVMFCANGAVITGGGYEPIYSKVKEMYPNDWKDAFPAFAYCAEMEEKTGMEGWVLPSFWRLKGDFVTLEGNLKSEWPKLKANCERVNNALKALNVPEYTTGWYWCDAHMDMYGWGWAWNLENNPTMGGRCMSKGSTNMFIARCFWWKRDLAK</sequence>
<dbReference type="CDD" id="cd14948">
    <property type="entry name" value="BACON"/>
    <property type="match status" value="1"/>
</dbReference>